<reference evidence="2" key="1">
    <citation type="submission" date="2020-11" db="EMBL/GenBank/DDBJ databases">
        <authorList>
            <person name="Tran Van P."/>
        </authorList>
    </citation>
    <scope>NUCLEOTIDE SEQUENCE</scope>
</reference>
<dbReference type="OrthoDB" id="6336411at2759"/>
<keyword evidence="1" id="KW-0472">Membrane</keyword>
<gene>
    <name evidence="2" type="ORF">ONB1V03_LOCUS4114</name>
</gene>
<feature type="transmembrane region" description="Helical" evidence="1">
    <location>
        <begin position="6"/>
        <end position="31"/>
    </location>
</feature>
<keyword evidence="1" id="KW-1133">Transmembrane helix</keyword>
<accession>A0A7R9LKK7</accession>
<dbReference type="EMBL" id="OC916178">
    <property type="protein sequence ID" value="CAD7643404.1"/>
    <property type="molecule type" value="Genomic_DNA"/>
</dbReference>
<proteinExistence type="predicted"/>
<feature type="transmembrane region" description="Helical" evidence="1">
    <location>
        <begin position="84"/>
        <end position="105"/>
    </location>
</feature>
<dbReference type="EMBL" id="CAJPVJ010001353">
    <property type="protein sequence ID" value="CAG2164563.1"/>
    <property type="molecule type" value="Genomic_DNA"/>
</dbReference>
<organism evidence="2">
    <name type="scientific">Oppiella nova</name>
    <dbReference type="NCBI Taxonomy" id="334625"/>
    <lineage>
        <taxon>Eukaryota</taxon>
        <taxon>Metazoa</taxon>
        <taxon>Ecdysozoa</taxon>
        <taxon>Arthropoda</taxon>
        <taxon>Chelicerata</taxon>
        <taxon>Arachnida</taxon>
        <taxon>Acari</taxon>
        <taxon>Acariformes</taxon>
        <taxon>Sarcoptiformes</taxon>
        <taxon>Oribatida</taxon>
        <taxon>Brachypylina</taxon>
        <taxon>Oppioidea</taxon>
        <taxon>Oppiidae</taxon>
        <taxon>Oppiella</taxon>
    </lineage>
</organism>
<protein>
    <submittedName>
        <fullName evidence="2">Uncharacterized protein</fullName>
    </submittedName>
</protein>
<dbReference type="AlphaFoldDB" id="A0A7R9LKK7"/>
<keyword evidence="1" id="KW-0812">Transmembrane</keyword>
<dbReference type="Proteomes" id="UP000728032">
    <property type="component" value="Unassembled WGS sequence"/>
</dbReference>
<evidence type="ECO:0000256" key="1">
    <source>
        <dbReference type="SAM" id="Phobius"/>
    </source>
</evidence>
<evidence type="ECO:0000313" key="3">
    <source>
        <dbReference type="Proteomes" id="UP000728032"/>
    </source>
</evidence>
<keyword evidence="3" id="KW-1185">Reference proteome</keyword>
<evidence type="ECO:0000313" key="2">
    <source>
        <dbReference type="EMBL" id="CAD7643404.1"/>
    </source>
</evidence>
<sequence length="177" mass="19554">MSAADLTMNCLLIFSISIFSCVSISTAITYCPLRETATTKLDATKTKNYYECPGHLPKHYSECCNDNRCCPSLSTSIYEIDQNLAFMIAVTVSMVCLIFAVFLLICCFCPTCPLYNSCKIRYTRDYAGCAHKMGETPLYSSMMPCDSPLGSTVVIAHPLRDKPNGYINDNKAKEAAV</sequence>
<name>A0A7R9LKK7_9ACAR</name>